<dbReference type="InParanoid" id="A0A200PZS1"/>
<evidence type="ECO:0000259" key="1">
    <source>
        <dbReference type="Pfam" id="PF13966"/>
    </source>
</evidence>
<name>A0A200PZS1_MACCD</name>
<keyword evidence="2" id="KW-0548">Nucleotidyltransferase</keyword>
<accession>A0A200PZS1</accession>
<dbReference type="Pfam" id="PF13966">
    <property type="entry name" value="zf-RVT"/>
    <property type="match status" value="1"/>
</dbReference>
<organism evidence="2 3">
    <name type="scientific">Macleaya cordata</name>
    <name type="common">Five-seeded plume-poppy</name>
    <name type="synonym">Bocconia cordata</name>
    <dbReference type="NCBI Taxonomy" id="56857"/>
    <lineage>
        <taxon>Eukaryota</taxon>
        <taxon>Viridiplantae</taxon>
        <taxon>Streptophyta</taxon>
        <taxon>Embryophyta</taxon>
        <taxon>Tracheophyta</taxon>
        <taxon>Spermatophyta</taxon>
        <taxon>Magnoliopsida</taxon>
        <taxon>Ranunculales</taxon>
        <taxon>Papaveraceae</taxon>
        <taxon>Papaveroideae</taxon>
        <taxon>Macleaya</taxon>
    </lineage>
</organism>
<protein>
    <submittedName>
        <fullName evidence="2">Reverse transcriptase zinc-binding domain</fullName>
    </submittedName>
</protein>
<dbReference type="EMBL" id="MVGT01003557">
    <property type="protein sequence ID" value="OVA03707.1"/>
    <property type="molecule type" value="Genomic_DNA"/>
</dbReference>
<sequence>MLRDPLVVKQSFPIQWSSRLWAWTPDGIFTVKSAFQQLRIAAPPCPFARFYWAKFVPNKLSVFFWRAINRAVPVDVRIQNCAISLASGCVCCTHMQIESFDHLFMHGGIAAPLWDYFATPFGIHRQDFSAFWDFIWAWFNVAPAGSQMGSLGILIPMVIMWETWRERNCRIHNEAPSGFRTRRYRIWKWIHDINPMIKVNKSSPACLQQVVGPTL</sequence>
<dbReference type="Proteomes" id="UP000195402">
    <property type="component" value="Unassembled WGS sequence"/>
</dbReference>
<evidence type="ECO:0000313" key="3">
    <source>
        <dbReference type="Proteomes" id="UP000195402"/>
    </source>
</evidence>
<dbReference type="GO" id="GO:0003964">
    <property type="term" value="F:RNA-directed DNA polymerase activity"/>
    <property type="evidence" value="ECO:0007669"/>
    <property type="project" value="UniProtKB-KW"/>
</dbReference>
<evidence type="ECO:0000313" key="2">
    <source>
        <dbReference type="EMBL" id="OVA03707.1"/>
    </source>
</evidence>
<keyword evidence="2" id="KW-0808">Transferase</keyword>
<keyword evidence="3" id="KW-1185">Reference proteome</keyword>
<reference evidence="2 3" key="1">
    <citation type="journal article" date="2017" name="Mol. Plant">
        <title>The Genome of Medicinal Plant Macleaya cordata Provides New Insights into Benzylisoquinoline Alkaloids Metabolism.</title>
        <authorList>
            <person name="Liu X."/>
            <person name="Liu Y."/>
            <person name="Huang P."/>
            <person name="Ma Y."/>
            <person name="Qing Z."/>
            <person name="Tang Q."/>
            <person name="Cao H."/>
            <person name="Cheng P."/>
            <person name="Zheng Y."/>
            <person name="Yuan Z."/>
            <person name="Zhou Y."/>
            <person name="Liu J."/>
            <person name="Tang Z."/>
            <person name="Zhuo Y."/>
            <person name="Zhang Y."/>
            <person name="Yu L."/>
            <person name="Huang J."/>
            <person name="Yang P."/>
            <person name="Peng Q."/>
            <person name="Zhang J."/>
            <person name="Jiang W."/>
            <person name="Zhang Z."/>
            <person name="Lin K."/>
            <person name="Ro D.K."/>
            <person name="Chen X."/>
            <person name="Xiong X."/>
            <person name="Shang Y."/>
            <person name="Huang S."/>
            <person name="Zeng J."/>
        </authorList>
    </citation>
    <scope>NUCLEOTIDE SEQUENCE [LARGE SCALE GENOMIC DNA]</scope>
    <source>
        <strain evidence="3">cv. BLH2017</strain>
        <tissue evidence="2">Root</tissue>
    </source>
</reference>
<comment type="caution">
    <text evidence="2">The sequence shown here is derived from an EMBL/GenBank/DDBJ whole genome shotgun (WGS) entry which is preliminary data.</text>
</comment>
<feature type="domain" description="Reverse transcriptase zinc-binding" evidence="1">
    <location>
        <begin position="29"/>
        <end position="114"/>
    </location>
</feature>
<dbReference type="AlphaFoldDB" id="A0A200PZS1"/>
<dbReference type="OrthoDB" id="1937542at2759"/>
<keyword evidence="2" id="KW-0695">RNA-directed DNA polymerase</keyword>
<dbReference type="InterPro" id="IPR026960">
    <property type="entry name" value="RVT-Znf"/>
</dbReference>
<gene>
    <name evidence="2" type="ORF">BVC80_1431g20</name>
</gene>
<proteinExistence type="predicted"/>